<comment type="subcellular location">
    <subcellularLocation>
        <location evidence="1">Cytoplasm</location>
    </subcellularLocation>
</comment>
<dbReference type="GO" id="GO:0005737">
    <property type="term" value="C:cytoplasm"/>
    <property type="evidence" value="ECO:0007669"/>
    <property type="project" value="UniProtKB-SubCell"/>
</dbReference>
<dbReference type="InterPro" id="IPR012312">
    <property type="entry name" value="Hemerythrin-like"/>
</dbReference>
<dbReference type="Gene3D" id="1.20.120.520">
    <property type="entry name" value="nmb1532 protein domain like"/>
    <property type="match status" value="1"/>
</dbReference>
<gene>
    <name evidence="6" type="primary">ric</name>
    <name evidence="6" type="ORF">AAG747_03825</name>
</gene>
<sequence length="245" mass="28133">MKVSVNETLGAMVSRNYQAADVFEKYHLDFCCRGGRTLEEACTDEDILANVLAALQELPDSNRTESANVNVADWPPDLLVDYIEKKHHRYVEEAIPLLKGYLEKIVAVHGRNHPELMEIFQLFESSAGALAQHMKKEEFILFPYVRKLIQQKGRGEQSGFGSVANPIRVMMNEHSDEGERFEKIRALSNDYTPPSDACTTYRVAFAKLNEFEKDLHRHIHLENNILFPQTELLEKNMQNARDRIV</sequence>
<dbReference type="RefSeq" id="WP_346819808.1">
    <property type="nucleotide sequence ID" value="NZ_JBDKWZ010000002.1"/>
</dbReference>
<dbReference type="NCBIfam" id="TIGR03652">
    <property type="entry name" value="FeS_repair_RIC"/>
    <property type="match status" value="1"/>
</dbReference>
<keyword evidence="2" id="KW-0963">Cytoplasm</keyword>
<evidence type="ECO:0000256" key="1">
    <source>
        <dbReference type="ARBA" id="ARBA00004496"/>
    </source>
</evidence>
<protein>
    <submittedName>
        <fullName evidence="6">Iron-sulfur cluster repair di-iron protein</fullName>
    </submittedName>
</protein>
<proteinExistence type="predicted"/>
<evidence type="ECO:0000256" key="2">
    <source>
        <dbReference type="ARBA" id="ARBA00022490"/>
    </source>
</evidence>
<accession>A0AAW9S3M4</accession>
<organism evidence="6 7">
    <name type="scientific">Rapidithrix thailandica</name>
    <dbReference type="NCBI Taxonomy" id="413964"/>
    <lineage>
        <taxon>Bacteria</taxon>
        <taxon>Pseudomonadati</taxon>
        <taxon>Bacteroidota</taxon>
        <taxon>Cytophagia</taxon>
        <taxon>Cytophagales</taxon>
        <taxon>Flammeovirgaceae</taxon>
        <taxon>Rapidithrix</taxon>
    </lineage>
</organism>
<dbReference type="Proteomes" id="UP001403385">
    <property type="component" value="Unassembled WGS sequence"/>
</dbReference>
<evidence type="ECO:0000313" key="7">
    <source>
        <dbReference type="Proteomes" id="UP001403385"/>
    </source>
</evidence>
<dbReference type="Pfam" id="PF04405">
    <property type="entry name" value="ScdA_N"/>
    <property type="match status" value="1"/>
</dbReference>
<feature type="domain" description="Hemerythrin-like" evidence="5">
    <location>
        <begin position="85"/>
        <end position="229"/>
    </location>
</feature>
<name>A0AAW9S3M4_9BACT</name>
<comment type="caution">
    <text evidence="6">The sequence shown here is derived from an EMBL/GenBank/DDBJ whole genome shotgun (WGS) entry which is preliminary data.</text>
</comment>
<evidence type="ECO:0000313" key="6">
    <source>
        <dbReference type="EMBL" id="MEN7547020.1"/>
    </source>
</evidence>
<keyword evidence="7" id="KW-1185">Reference proteome</keyword>
<dbReference type="InterPro" id="IPR019903">
    <property type="entry name" value="RIC_family"/>
</dbReference>
<dbReference type="PANTHER" id="PTHR36438:SF1">
    <property type="entry name" value="IRON-SULFUR CLUSTER REPAIR PROTEIN YTFE"/>
    <property type="match status" value="1"/>
</dbReference>
<dbReference type="PANTHER" id="PTHR36438">
    <property type="entry name" value="IRON-SULFUR CLUSTER REPAIR PROTEIN YTFE"/>
    <property type="match status" value="1"/>
</dbReference>
<keyword evidence="3" id="KW-0479">Metal-binding</keyword>
<dbReference type="GO" id="GO:0046872">
    <property type="term" value="F:metal ion binding"/>
    <property type="evidence" value="ECO:0007669"/>
    <property type="project" value="UniProtKB-KW"/>
</dbReference>
<dbReference type="Pfam" id="PF01814">
    <property type="entry name" value="Hemerythrin"/>
    <property type="match status" value="1"/>
</dbReference>
<dbReference type="AlphaFoldDB" id="A0AAW9S3M4"/>
<reference evidence="6 7" key="1">
    <citation type="submission" date="2024-04" db="EMBL/GenBank/DDBJ databases">
        <title>Novel genus in family Flammeovirgaceae.</title>
        <authorList>
            <person name="Nguyen T.H."/>
            <person name="Vuong T.Q."/>
            <person name="Le H."/>
            <person name="Kim S.-G."/>
        </authorList>
    </citation>
    <scope>NUCLEOTIDE SEQUENCE [LARGE SCALE GENOMIC DNA]</scope>
    <source>
        <strain evidence="6 7">JCM 23209</strain>
    </source>
</reference>
<evidence type="ECO:0000256" key="3">
    <source>
        <dbReference type="ARBA" id="ARBA00022723"/>
    </source>
</evidence>
<evidence type="ECO:0000259" key="5">
    <source>
        <dbReference type="Pfam" id="PF01814"/>
    </source>
</evidence>
<dbReference type="EMBL" id="JBDKWZ010000002">
    <property type="protein sequence ID" value="MEN7547020.1"/>
    <property type="molecule type" value="Genomic_DNA"/>
</dbReference>
<evidence type="ECO:0000256" key="4">
    <source>
        <dbReference type="ARBA" id="ARBA00023004"/>
    </source>
</evidence>
<keyword evidence="4" id="KW-0408">Iron</keyword>